<keyword evidence="3 6" id="KW-0546">Nucleotide metabolism</keyword>
<comment type="function">
    <text evidence="6">Catalyzes the cleavage of the N-glycosidic bond of deoxyribonucleoside 5'-monophosphates to yield deoxyribose 5-phosphate and a purine or pyrimidine base.</text>
</comment>
<dbReference type="Pfam" id="PF05014">
    <property type="entry name" value="Nuc_deoxyrib_tr"/>
    <property type="match status" value="1"/>
</dbReference>
<comment type="catalytic activity">
    <reaction evidence="6">
        <text>a purine 2'-deoxyribonucleoside 5'-phosphate + H2O = a purine nucleobase + 2-deoxy-D-ribose 5-phosphate</text>
        <dbReference type="Rhea" id="RHEA:51132"/>
        <dbReference type="ChEBI" id="CHEBI:15377"/>
        <dbReference type="ChEBI" id="CHEBI:26386"/>
        <dbReference type="ChEBI" id="CHEBI:62877"/>
        <dbReference type="ChEBI" id="CHEBI:142198"/>
    </reaction>
</comment>
<feature type="binding site" description="in other chain" evidence="6">
    <location>
        <position position="23"/>
    </location>
    <ligand>
        <name>substrate</name>
        <note>ligand shared between homodimeric partners</note>
    </ligand>
</feature>
<accession>A0A2C9JSN0</accession>
<comment type="caution">
    <text evidence="6">Lacks conserved residue(s) required for the propagation of feature annotation.</text>
</comment>
<dbReference type="GO" id="GO:0005634">
    <property type="term" value="C:nucleus"/>
    <property type="evidence" value="ECO:0007669"/>
    <property type="project" value="UniProtKB-SubCell"/>
</dbReference>
<keyword evidence="6" id="KW-0539">Nucleus</keyword>
<dbReference type="GO" id="GO:0009159">
    <property type="term" value="P:deoxyribonucleoside monophosphate catabolic process"/>
    <property type="evidence" value="ECO:0007669"/>
    <property type="project" value="InterPro"/>
</dbReference>
<comment type="subcellular location">
    <subcellularLocation>
        <location evidence="6">Cytoplasm</location>
    </subcellularLocation>
    <subcellularLocation>
        <location evidence="6">Nucleus</location>
    </subcellularLocation>
</comment>
<dbReference type="GO" id="GO:0006163">
    <property type="term" value="P:purine nucleotide metabolic process"/>
    <property type="evidence" value="ECO:0007669"/>
    <property type="project" value="UniProtKB-ARBA"/>
</dbReference>
<dbReference type="VEuPathDB" id="VectorBase:BGLAX_052209"/>
<dbReference type="OrthoDB" id="18087at2759"/>
<comment type="subunit">
    <text evidence="1 6">Monomer and homodimer.</text>
</comment>
<dbReference type="GO" id="GO:0070694">
    <property type="term" value="F:5-hydroxymethyl-dUMP N-hydrolase activity"/>
    <property type="evidence" value="ECO:0007669"/>
    <property type="project" value="InterPro"/>
</dbReference>
<organism evidence="7 8">
    <name type="scientific">Biomphalaria glabrata</name>
    <name type="common">Bloodfluke planorb</name>
    <name type="synonym">Freshwater snail</name>
    <dbReference type="NCBI Taxonomy" id="6526"/>
    <lineage>
        <taxon>Eukaryota</taxon>
        <taxon>Metazoa</taxon>
        <taxon>Spiralia</taxon>
        <taxon>Lophotrochozoa</taxon>
        <taxon>Mollusca</taxon>
        <taxon>Gastropoda</taxon>
        <taxon>Heterobranchia</taxon>
        <taxon>Euthyneura</taxon>
        <taxon>Panpulmonata</taxon>
        <taxon>Hygrophila</taxon>
        <taxon>Lymnaeoidea</taxon>
        <taxon>Planorbidae</taxon>
        <taxon>Biomphalaria</taxon>
    </lineage>
</organism>
<dbReference type="EC" id="3.2.2.-" evidence="6"/>
<comment type="catalytic activity">
    <reaction evidence="6">
        <text>a pyrimidine 2'-deoxyribonucleoside 5'-phosphate + H2O = a pyrimidine nucleobase + 2-deoxy-D-ribose 5-phosphate</text>
        <dbReference type="Rhea" id="RHEA:57852"/>
        <dbReference type="ChEBI" id="CHEBI:15377"/>
        <dbReference type="ChEBI" id="CHEBI:26432"/>
        <dbReference type="ChEBI" id="CHEBI:62877"/>
        <dbReference type="ChEBI" id="CHEBI:142209"/>
    </reaction>
</comment>
<dbReference type="EnsemblMetazoa" id="BGLB007408-RB">
    <property type="protein sequence ID" value="BGLB007408-PB"/>
    <property type="gene ID" value="BGLB007408"/>
</dbReference>
<dbReference type="PANTHER" id="PTHR15364">
    <property type="entry name" value="2'-DEOXYNUCLEOSIDE 5'-PHOSPHATE N-HYDROLASE 1"/>
    <property type="match status" value="1"/>
</dbReference>
<evidence type="ECO:0000256" key="2">
    <source>
        <dbReference type="ARBA" id="ARBA00022801"/>
    </source>
</evidence>
<dbReference type="VEuPathDB" id="VectorBase:BGLB007408"/>
<gene>
    <name evidence="7" type="primary">106066502</name>
</gene>
<dbReference type="InterPro" id="IPR051239">
    <property type="entry name" value="2'-dNMP_N-hydrolase"/>
</dbReference>
<dbReference type="SUPFAM" id="SSF52309">
    <property type="entry name" value="N-(deoxy)ribosyltransferase-like"/>
    <property type="match status" value="1"/>
</dbReference>
<name>A0A2C9JSN0_BIOGL</name>
<dbReference type="KEGG" id="bgt:106066502"/>
<dbReference type="RefSeq" id="XP_013081012.2">
    <property type="nucleotide sequence ID" value="XM_013225558.2"/>
</dbReference>
<dbReference type="Proteomes" id="UP000076420">
    <property type="component" value="Unassembled WGS sequence"/>
</dbReference>
<dbReference type="STRING" id="6526.A0A2C9JSN0"/>
<evidence type="ECO:0000256" key="1">
    <source>
        <dbReference type="ARBA" id="ARBA00011407"/>
    </source>
</evidence>
<keyword evidence="2 6" id="KW-0378">Hydrolase</keyword>
<sequence length="148" mass="16560">MSSELKIYFAGSMRGGRNDIDIYYKIIENLKQYGQVLTEFVGDKTVDCEVAPVLDEISIHDRDVSMLEKCNCVIAEVTQPSLGVGYEIGRAVAMKKPVFCLYRPQQGKLLSAMIRGADNGSTFKVTDYNDVSEVPELLKDYLHLLNSL</sequence>
<evidence type="ECO:0000256" key="5">
    <source>
        <dbReference type="ARBA" id="ARBA00047460"/>
    </source>
</evidence>
<comment type="similarity">
    <text evidence="6">Belongs to the 2'-deoxynucleoside 5'-phosphate N-hydrolase 1 family.</text>
</comment>
<dbReference type="GO" id="GO:0005737">
    <property type="term" value="C:cytoplasm"/>
    <property type="evidence" value="ECO:0007669"/>
    <property type="project" value="UniProtKB-SubCell"/>
</dbReference>
<dbReference type="HAMAP" id="MF_03036">
    <property type="entry name" value="Nuc_phosphate_hydrolase"/>
    <property type="match status" value="1"/>
</dbReference>
<evidence type="ECO:0000256" key="6">
    <source>
        <dbReference type="HAMAP-Rule" id="MF_03036"/>
    </source>
</evidence>
<dbReference type="InterPro" id="IPR007710">
    <property type="entry name" value="Nucleoside_deoxyribTrfase"/>
</dbReference>
<proteinExistence type="inferred from homology"/>
<dbReference type="PANTHER" id="PTHR15364:SF0">
    <property type="entry name" value="2'-DEOXYNUCLEOSIDE 5'-PHOSPHATE N-HYDROLASE 1"/>
    <property type="match status" value="1"/>
</dbReference>
<evidence type="ECO:0000313" key="7">
    <source>
        <dbReference type="EnsemblMetazoa" id="BGLB007408-PB"/>
    </source>
</evidence>
<protein>
    <recommendedName>
        <fullName evidence="6">Putative 2'-deoxynucleoside 5'-phosphate N-hydrolase 1</fullName>
        <ecNumber evidence="6">3.2.2.-</ecNumber>
    </recommendedName>
</protein>
<feature type="binding site" description="in other chain" evidence="6">
    <location>
        <position position="87"/>
    </location>
    <ligand>
        <name>substrate</name>
        <note>ligand shared between homodimeric partners</note>
    </ligand>
</feature>
<dbReference type="FunFam" id="3.40.50.450:FF:000019">
    <property type="entry name" value="2'-deoxynucleoside 5'-phosphate N-hydrolase 1"/>
    <property type="match status" value="1"/>
</dbReference>
<reference evidence="7" key="1">
    <citation type="submission" date="2020-05" db="UniProtKB">
        <authorList>
            <consortium name="EnsemblMetazoa"/>
        </authorList>
    </citation>
    <scope>IDENTIFICATION</scope>
    <source>
        <strain evidence="7">BB02</strain>
    </source>
</reference>
<keyword evidence="6" id="KW-0963">Cytoplasm</keyword>
<dbReference type="InterPro" id="IPR028607">
    <property type="entry name" value="DNPH1"/>
</dbReference>
<keyword evidence="4 6" id="KW-0326">Glycosidase</keyword>
<evidence type="ECO:0000256" key="4">
    <source>
        <dbReference type="ARBA" id="ARBA00023295"/>
    </source>
</evidence>
<dbReference type="Gene3D" id="3.40.50.450">
    <property type="match status" value="1"/>
</dbReference>
<evidence type="ECO:0000256" key="3">
    <source>
        <dbReference type="ARBA" id="ARBA00023080"/>
    </source>
</evidence>
<dbReference type="GO" id="GO:0009116">
    <property type="term" value="P:nucleoside metabolic process"/>
    <property type="evidence" value="ECO:0007669"/>
    <property type="project" value="UniProtKB-UniRule"/>
</dbReference>
<dbReference type="GO" id="GO:0042802">
    <property type="term" value="F:identical protein binding"/>
    <property type="evidence" value="ECO:0007669"/>
    <property type="project" value="UniProtKB-ARBA"/>
</dbReference>
<dbReference type="AlphaFoldDB" id="A0A2C9JSN0"/>
<feature type="binding site" evidence="6">
    <location>
        <begin position="111"/>
        <end position="113"/>
    </location>
    <ligand>
        <name>substrate</name>
        <note>ligand shared between homodimeric partners</note>
    </ligand>
</feature>
<evidence type="ECO:0000313" key="8">
    <source>
        <dbReference type="Proteomes" id="UP000076420"/>
    </source>
</evidence>
<comment type="catalytic activity">
    <reaction evidence="5">
        <text>5-hydroxymethyl-dUMP + H2O = 5-hydroxymethyluracil + 2-deoxy-D-ribose 5-phosphate</text>
        <dbReference type="Rhea" id="RHEA:77099"/>
        <dbReference type="ChEBI" id="CHEBI:15377"/>
        <dbReference type="ChEBI" id="CHEBI:16964"/>
        <dbReference type="ChEBI" id="CHEBI:62877"/>
        <dbReference type="ChEBI" id="CHEBI:90409"/>
    </reaction>
    <physiologicalReaction direction="left-to-right" evidence="5">
        <dbReference type="Rhea" id="RHEA:77100"/>
    </physiologicalReaction>
</comment>